<accession>A0A075QZA6</accession>
<proteinExistence type="predicted"/>
<keyword evidence="2" id="KW-1185">Reference proteome</keyword>
<organism evidence="1 2">
    <name type="scientific">Brevibacillus laterosporus LMG 15441</name>
    <dbReference type="NCBI Taxonomy" id="1042163"/>
    <lineage>
        <taxon>Bacteria</taxon>
        <taxon>Bacillati</taxon>
        <taxon>Bacillota</taxon>
        <taxon>Bacilli</taxon>
        <taxon>Bacillales</taxon>
        <taxon>Paenibacillaceae</taxon>
        <taxon>Brevibacillus</taxon>
    </lineage>
</organism>
<evidence type="ECO:0000313" key="1">
    <source>
        <dbReference type="EMBL" id="AIG24914.1"/>
    </source>
</evidence>
<dbReference type="HOGENOM" id="CLU_3180984_0_0_9"/>
<protein>
    <submittedName>
        <fullName evidence="1">Uncharacterized protein</fullName>
    </submittedName>
</protein>
<dbReference type="EMBL" id="CP007806">
    <property type="protein sequence ID" value="AIG24914.1"/>
    <property type="molecule type" value="Genomic_DNA"/>
</dbReference>
<evidence type="ECO:0000313" key="2">
    <source>
        <dbReference type="Proteomes" id="UP000005850"/>
    </source>
</evidence>
<dbReference type="RefSeq" id="WP_003335617.1">
    <property type="nucleotide sequence ID" value="NZ_CP007806.1"/>
</dbReference>
<dbReference type="STRING" id="1042163.BRLA_c005560"/>
<dbReference type="AlphaFoldDB" id="A0A075QZA6"/>
<sequence length="46" mass="5083">MKKYLALITTVSLVLLSSLFTMEITGKFEVNNVASSMKPYTDDPQG</sequence>
<reference evidence="1 2" key="1">
    <citation type="journal article" date="2011" name="J. Bacteriol.">
        <title>Genome sequence of Brevibacillus laterosporus LMG 15441, a pathogen of invertebrates.</title>
        <authorList>
            <person name="Djukic M."/>
            <person name="Poehlein A."/>
            <person name="Thurmer A."/>
            <person name="Daniel R."/>
        </authorList>
    </citation>
    <scope>NUCLEOTIDE SEQUENCE [LARGE SCALE GENOMIC DNA]</scope>
    <source>
        <strain evidence="1 2">LMG 15441</strain>
    </source>
</reference>
<dbReference type="KEGG" id="blr:BRLA_c005560"/>
<name>A0A075QZA6_BRELA</name>
<dbReference type="Proteomes" id="UP000005850">
    <property type="component" value="Chromosome"/>
</dbReference>
<gene>
    <name evidence="1" type="ORF">BRLA_c005560</name>
</gene>